<evidence type="ECO:0000256" key="1">
    <source>
        <dbReference type="ARBA" id="ARBA00005189"/>
    </source>
</evidence>
<keyword evidence="2" id="KW-0808">Transferase</keyword>
<dbReference type="STRING" id="418702.BJN45_17275"/>
<keyword evidence="3" id="KW-0012">Acyltransferase</keyword>
<evidence type="ECO:0000313" key="6">
    <source>
        <dbReference type="Proteomes" id="UP000187526"/>
    </source>
</evidence>
<dbReference type="RefSeq" id="WP_076097523.1">
    <property type="nucleotide sequence ID" value="NZ_CAJHOB010000013.1"/>
</dbReference>
<dbReference type="SMART" id="SM00563">
    <property type="entry name" value="PlsC"/>
    <property type="match status" value="1"/>
</dbReference>
<dbReference type="GO" id="GO:0003841">
    <property type="term" value="F:1-acylglycerol-3-phosphate O-acyltransferase activity"/>
    <property type="evidence" value="ECO:0007669"/>
    <property type="project" value="TreeGrafter"/>
</dbReference>
<evidence type="ECO:0000256" key="2">
    <source>
        <dbReference type="ARBA" id="ARBA00022679"/>
    </source>
</evidence>
<dbReference type="SUPFAM" id="SSF69593">
    <property type="entry name" value="Glycerol-3-phosphate (1)-acyltransferase"/>
    <property type="match status" value="1"/>
</dbReference>
<evidence type="ECO:0000313" key="5">
    <source>
        <dbReference type="EMBL" id="OMG51670.1"/>
    </source>
</evidence>
<dbReference type="PANTHER" id="PTHR10434:SF66">
    <property type="entry name" value="PHOSPHOLIPID_GLYCEROL ACYLTRANSFERASE DOMAIN-CONTAINING PROTEIN"/>
    <property type="match status" value="1"/>
</dbReference>
<name>A0A1R1HZ66_9RHOO</name>
<dbReference type="EMBL" id="MTHD01000009">
    <property type="protein sequence ID" value="OMG51670.1"/>
    <property type="molecule type" value="Genomic_DNA"/>
</dbReference>
<comment type="caution">
    <text evidence="5">The sequence shown here is derived from an EMBL/GenBank/DDBJ whole genome shotgun (WGS) entry which is preliminary data.</text>
</comment>
<feature type="domain" description="Phospholipid/glycerol acyltransferase" evidence="4">
    <location>
        <begin position="1"/>
        <end position="84"/>
    </location>
</feature>
<dbReference type="InterPro" id="IPR002123">
    <property type="entry name" value="Plipid/glycerol_acylTrfase"/>
</dbReference>
<dbReference type="GO" id="GO:0006654">
    <property type="term" value="P:phosphatidic acid biosynthetic process"/>
    <property type="evidence" value="ECO:0007669"/>
    <property type="project" value="TreeGrafter"/>
</dbReference>
<dbReference type="Pfam" id="PF01553">
    <property type="entry name" value="Acyltransferase"/>
    <property type="match status" value="1"/>
</dbReference>
<evidence type="ECO:0000256" key="3">
    <source>
        <dbReference type="ARBA" id="ARBA00023315"/>
    </source>
</evidence>
<gene>
    <name evidence="5" type="ORF">BJN45_17275</name>
</gene>
<dbReference type="PANTHER" id="PTHR10434">
    <property type="entry name" value="1-ACYL-SN-GLYCEROL-3-PHOSPHATE ACYLTRANSFERASE"/>
    <property type="match status" value="1"/>
</dbReference>
<dbReference type="AlphaFoldDB" id="A0A1R1HZ66"/>
<protein>
    <recommendedName>
        <fullName evidence="4">Phospholipid/glycerol acyltransferase domain-containing protein</fullName>
    </recommendedName>
</protein>
<organism evidence="5 6">
    <name type="scientific">Azonexus hydrophilus</name>
    <dbReference type="NCBI Taxonomy" id="418702"/>
    <lineage>
        <taxon>Bacteria</taxon>
        <taxon>Pseudomonadati</taxon>
        <taxon>Pseudomonadota</taxon>
        <taxon>Betaproteobacteria</taxon>
        <taxon>Rhodocyclales</taxon>
        <taxon>Azonexaceae</taxon>
        <taxon>Azonexus</taxon>
    </lineage>
</organism>
<dbReference type="Proteomes" id="UP000187526">
    <property type="component" value="Unassembled WGS sequence"/>
</dbReference>
<proteinExistence type="predicted"/>
<comment type="pathway">
    <text evidence="1">Lipid metabolism.</text>
</comment>
<dbReference type="CDD" id="cd07989">
    <property type="entry name" value="LPLAT_AGPAT-like"/>
    <property type="match status" value="1"/>
</dbReference>
<sequence>MLAHPLAAIPLKRLGAVFVERFDTVRGVEDTHALERRAGAGNALVVFAEGTFREPPGVLPFRMGAFLAAARADVPVIPVTLSGTRRLLPDLSLWPRYSKLTVTVHPPIIPAGANWHAALVLRDTARAVILAQSGEPDATVR</sequence>
<evidence type="ECO:0000259" key="4">
    <source>
        <dbReference type="SMART" id="SM00563"/>
    </source>
</evidence>
<accession>A0A1R1HZ66</accession>
<keyword evidence="6" id="KW-1185">Reference proteome</keyword>
<reference evidence="5 6" key="1">
    <citation type="submission" date="2016-10" db="EMBL/GenBank/DDBJ databases">
        <title>Alkaliphiles isolated from bioreactors.</title>
        <authorList>
            <person name="Salah Z."/>
            <person name="Rout S.P."/>
            <person name="Humphreys P.N."/>
        </authorList>
    </citation>
    <scope>NUCLEOTIDE SEQUENCE [LARGE SCALE GENOMIC DNA]</scope>
    <source>
        <strain evidence="5 6">ZS02</strain>
    </source>
</reference>